<dbReference type="EC" id="3.1.3.18" evidence="5 11"/>
<comment type="function">
    <text evidence="10 11">Specifically catalyzes the dephosphorylation of 2-phosphoglycolate. Is involved in the dissimilation of the intracellular 2-phosphoglycolate formed during the DNA repair of 3'-phosphoglycolate ends, a major class of DNA lesions induced by oxidative stress.</text>
</comment>
<dbReference type="InterPro" id="IPR036412">
    <property type="entry name" value="HAD-like_sf"/>
</dbReference>
<dbReference type="GO" id="GO:0046872">
    <property type="term" value="F:metal ion binding"/>
    <property type="evidence" value="ECO:0007669"/>
    <property type="project" value="UniProtKB-KW"/>
</dbReference>
<evidence type="ECO:0000256" key="4">
    <source>
        <dbReference type="ARBA" id="ARBA00006171"/>
    </source>
</evidence>
<dbReference type="Pfam" id="PF13419">
    <property type="entry name" value="HAD_2"/>
    <property type="match status" value="1"/>
</dbReference>
<feature type="binding site" evidence="11">
    <location>
        <position position="11"/>
    </location>
    <ligand>
        <name>Mg(2+)</name>
        <dbReference type="ChEBI" id="CHEBI:18420"/>
    </ligand>
</feature>
<accession>A0A930BWV1</accession>
<sequence length="223" mass="24181">MRFQSVTFDLDGTLLDTIADLAEACRLMLDEIGAPQRTPAEVHSFVGKGMAVLVERCLTHDKAPTAEALQAAIESFKRHYTEVNGRFTLVYPGVLDGLKAWQASGAKMGVVTNKPGMFTEALLDRMGMSDFFDVIVSGDTTAHKKPHPEPILHACRLFGVRPDRNLHIGDSENDIHAAHAAGCPAFCVPYGYNEGKPVDSADCDALVSDLLAAYQQALTFKTS</sequence>
<dbReference type="Gene3D" id="1.10.150.240">
    <property type="entry name" value="Putative phosphatase, domain 2"/>
    <property type="match status" value="1"/>
</dbReference>
<feature type="active site" description="Nucleophile" evidence="11">
    <location>
        <position position="9"/>
    </location>
</feature>
<dbReference type="SFLD" id="SFLDS00003">
    <property type="entry name" value="Haloacid_Dehalogenase"/>
    <property type="match status" value="1"/>
</dbReference>
<dbReference type="InterPro" id="IPR023198">
    <property type="entry name" value="PGP-like_dom2"/>
</dbReference>
<dbReference type="Proteomes" id="UP000718593">
    <property type="component" value="Unassembled WGS sequence"/>
</dbReference>
<dbReference type="InterPro" id="IPR023214">
    <property type="entry name" value="HAD_sf"/>
</dbReference>
<evidence type="ECO:0000313" key="13">
    <source>
        <dbReference type="Proteomes" id="UP000718593"/>
    </source>
</evidence>
<comment type="cofactor">
    <cofactor evidence="2 11">
        <name>Mg(2+)</name>
        <dbReference type="ChEBI" id="CHEBI:18420"/>
    </cofactor>
</comment>
<dbReference type="NCBIfam" id="TIGR01449">
    <property type="entry name" value="PGP_bact"/>
    <property type="match status" value="1"/>
</dbReference>
<feature type="binding site" evidence="11">
    <location>
        <position position="170"/>
    </location>
    <ligand>
        <name>Mg(2+)</name>
        <dbReference type="ChEBI" id="CHEBI:18420"/>
    </ligand>
</feature>
<dbReference type="GO" id="GO:0046295">
    <property type="term" value="P:glycolate biosynthetic process"/>
    <property type="evidence" value="ECO:0007669"/>
    <property type="project" value="UniProtKB-UniRule"/>
</dbReference>
<dbReference type="GO" id="GO:0005829">
    <property type="term" value="C:cytosol"/>
    <property type="evidence" value="ECO:0007669"/>
    <property type="project" value="TreeGrafter"/>
</dbReference>
<evidence type="ECO:0000256" key="8">
    <source>
        <dbReference type="ARBA" id="ARBA00022842"/>
    </source>
</evidence>
<dbReference type="SFLD" id="SFLDG01135">
    <property type="entry name" value="C1.5.6:_HAD__Beta-PGM__Phospha"/>
    <property type="match status" value="1"/>
</dbReference>
<dbReference type="HAMAP" id="MF_00495">
    <property type="entry name" value="GPH_hydrolase_bact"/>
    <property type="match status" value="1"/>
</dbReference>
<dbReference type="PANTHER" id="PTHR43434:SF1">
    <property type="entry name" value="PHOSPHOGLYCOLATE PHOSPHATASE"/>
    <property type="match status" value="1"/>
</dbReference>
<dbReference type="InterPro" id="IPR006439">
    <property type="entry name" value="HAD-SF_hydro_IA"/>
</dbReference>
<evidence type="ECO:0000256" key="11">
    <source>
        <dbReference type="HAMAP-Rule" id="MF_00495"/>
    </source>
</evidence>
<evidence type="ECO:0000313" key="12">
    <source>
        <dbReference type="EMBL" id="MBF1165448.1"/>
    </source>
</evidence>
<organism evidence="12 13">
    <name type="scientific">Dechloromonas agitata</name>
    <dbReference type="NCBI Taxonomy" id="73030"/>
    <lineage>
        <taxon>Bacteria</taxon>
        <taxon>Pseudomonadati</taxon>
        <taxon>Pseudomonadota</taxon>
        <taxon>Betaproteobacteria</taxon>
        <taxon>Rhodocyclales</taxon>
        <taxon>Azonexaceae</taxon>
        <taxon>Dechloromonas</taxon>
    </lineage>
</organism>
<dbReference type="EMBL" id="JABZMI010000208">
    <property type="protein sequence ID" value="MBF1165448.1"/>
    <property type="molecule type" value="Genomic_DNA"/>
</dbReference>
<name>A0A930BWV1_9RHOO</name>
<keyword evidence="9 11" id="KW-0119">Carbohydrate metabolism</keyword>
<evidence type="ECO:0000256" key="7">
    <source>
        <dbReference type="ARBA" id="ARBA00022801"/>
    </source>
</evidence>
<dbReference type="InterPro" id="IPR037512">
    <property type="entry name" value="PGPase_prok"/>
</dbReference>
<gene>
    <name evidence="12" type="ORF">HXL68_10440</name>
</gene>
<feature type="binding site" evidence="11">
    <location>
        <position position="9"/>
    </location>
    <ligand>
        <name>Mg(2+)</name>
        <dbReference type="ChEBI" id="CHEBI:18420"/>
    </ligand>
</feature>
<evidence type="ECO:0000256" key="9">
    <source>
        <dbReference type="ARBA" id="ARBA00023277"/>
    </source>
</evidence>
<keyword evidence="8 11" id="KW-0460">Magnesium</keyword>
<dbReference type="NCBIfam" id="TIGR01509">
    <property type="entry name" value="HAD-SF-IA-v3"/>
    <property type="match status" value="1"/>
</dbReference>
<evidence type="ECO:0000256" key="5">
    <source>
        <dbReference type="ARBA" id="ARBA00013078"/>
    </source>
</evidence>
<keyword evidence="7 11" id="KW-0378">Hydrolase</keyword>
<evidence type="ECO:0000256" key="3">
    <source>
        <dbReference type="ARBA" id="ARBA00004818"/>
    </source>
</evidence>
<comment type="catalytic activity">
    <reaction evidence="1 11">
        <text>2-phosphoglycolate + H2O = glycolate + phosphate</text>
        <dbReference type="Rhea" id="RHEA:14369"/>
        <dbReference type="ChEBI" id="CHEBI:15377"/>
        <dbReference type="ChEBI" id="CHEBI:29805"/>
        <dbReference type="ChEBI" id="CHEBI:43474"/>
        <dbReference type="ChEBI" id="CHEBI:58033"/>
        <dbReference type="EC" id="3.1.3.18"/>
    </reaction>
</comment>
<reference evidence="12" key="1">
    <citation type="submission" date="2020-04" db="EMBL/GenBank/DDBJ databases">
        <title>Deep metagenomics examines the oral microbiome during advanced dental caries in children, revealing novel taxa and co-occurrences with host molecules.</title>
        <authorList>
            <person name="Baker J.L."/>
            <person name="Morton J.T."/>
            <person name="Dinis M."/>
            <person name="Alvarez R."/>
            <person name="Tran N.C."/>
            <person name="Knight R."/>
            <person name="Edlund A."/>
        </authorList>
    </citation>
    <scope>NUCLEOTIDE SEQUENCE</scope>
    <source>
        <strain evidence="12">JCVI_32_bin.24</strain>
    </source>
</reference>
<dbReference type="GO" id="GO:0008967">
    <property type="term" value="F:phosphoglycolate phosphatase activity"/>
    <property type="evidence" value="ECO:0007669"/>
    <property type="project" value="UniProtKB-UniRule"/>
</dbReference>
<dbReference type="AlphaFoldDB" id="A0A930BWV1"/>
<evidence type="ECO:0000256" key="2">
    <source>
        <dbReference type="ARBA" id="ARBA00001946"/>
    </source>
</evidence>
<comment type="caution">
    <text evidence="12">The sequence shown here is derived from an EMBL/GenBank/DDBJ whole genome shotgun (WGS) entry which is preliminary data.</text>
</comment>
<evidence type="ECO:0000256" key="6">
    <source>
        <dbReference type="ARBA" id="ARBA00022723"/>
    </source>
</evidence>
<dbReference type="PANTHER" id="PTHR43434">
    <property type="entry name" value="PHOSPHOGLYCOLATE PHOSPHATASE"/>
    <property type="match status" value="1"/>
</dbReference>
<comment type="pathway">
    <text evidence="3 11">Organic acid metabolism; glycolate biosynthesis; glycolate from 2-phosphoglycolate: step 1/1.</text>
</comment>
<evidence type="ECO:0000256" key="10">
    <source>
        <dbReference type="ARBA" id="ARBA00059247"/>
    </source>
</evidence>
<proteinExistence type="inferred from homology"/>
<dbReference type="RefSeq" id="WP_274737907.1">
    <property type="nucleotide sequence ID" value="NZ_JARBJQ010000004.1"/>
</dbReference>
<dbReference type="SFLD" id="SFLDG01129">
    <property type="entry name" value="C1.5:_HAD__Beta-PGM__Phosphata"/>
    <property type="match status" value="1"/>
</dbReference>
<dbReference type="NCBIfam" id="NF009695">
    <property type="entry name" value="PRK13222.1-2"/>
    <property type="match status" value="1"/>
</dbReference>
<dbReference type="GO" id="GO:0006281">
    <property type="term" value="P:DNA repair"/>
    <property type="evidence" value="ECO:0007669"/>
    <property type="project" value="TreeGrafter"/>
</dbReference>
<dbReference type="NCBIfam" id="TIGR01549">
    <property type="entry name" value="HAD-SF-IA-v1"/>
    <property type="match status" value="1"/>
</dbReference>
<dbReference type="Gene3D" id="3.40.50.1000">
    <property type="entry name" value="HAD superfamily/HAD-like"/>
    <property type="match status" value="1"/>
</dbReference>
<dbReference type="GO" id="GO:0005975">
    <property type="term" value="P:carbohydrate metabolic process"/>
    <property type="evidence" value="ECO:0007669"/>
    <property type="project" value="InterPro"/>
</dbReference>
<keyword evidence="6 11" id="KW-0479">Metal-binding</keyword>
<evidence type="ECO:0000256" key="1">
    <source>
        <dbReference type="ARBA" id="ARBA00000830"/>
    </source>
</evidence>
<dbReference type="InterPro" id="IPR050155">
    <property type="entry name" value="HAD-like_hydrolase_sf"/>
</dbReference>
<dbReference type="SUPFAM" id="SSF56784">
    <property type="entry name" value="HAD-like"/>
    <property type="match status" value="1"/>
</dbReference>
<comment type="similarity">
    <text evidence="4 11">Belongs to the HAD-like hydrolase superfamily. CbbY/CbbZ/Gph/YieH family.</text>
</comment>
<dbReference type="FunFam" id="3.40.50.1000:FF:000022">
    <property type="entry name" value="Phosphoglycolate phosphatase"/>
    <property type="match status" value="1"/>
</dbReference>
<dbReference type="InterPro" id="IPR041492">
    <property type="entry name" value="HAD_2"/>
</dbReference>
<protein>
    <recommendedName>
        <fullName evidence="5 11">Phosphoglycolate phosphatase</fullName>
        <shortName evidence="11">PGP</shortName>
        <shortName evidence="11">PGPase</shortName>
        <ecNumber evidence="5 11">3.1.3.18</ecNumber>
    </recommendedName>
</protein>